<dbReference type="InterPro" id="IPR011057">
    <property type="entry name" value="Mss4-like_sf"/>
</dbReference>
<dbReference type="Gene3D" id="3.90.1590.10">
    <property type="entry name" value="glutathione-dependent formaldehyde- activating enzyme (gfa)"/>
    <property type="match status" value="1"/>
</dbReference>
<dbReference type="SUPFAM" id="SSF51316">
    <property type="entry name" value="Mss4-like"/>
    <property type="match status" value="1"/>
</dbReference>
<dbReference type="GO" id="GO:0016846">
    <property type="term" value="F:carbon-sulfur lyase activity"/>
    <property type="evidence" value="ECO:0007669"/>
    <property type="project" value="InterPro"/>
</dbReference>
<feature type="domain" description="CENP-V/GFA" evidence="5">
    <location>
        <begin position="2"/>
        <end position="105"/>
    </location>
</feature>
<keyword evidence="3" id="KW-0862">Zinc</keyword>
<comment type="similarity">
    <text evidence="1">Belongs to the Gfa family.</text>
</comment>
<evidence type="ECO:0000313" key="6">
    <source>
        <dbReference type="EMBL" id="MBR0561187.1"/>
    </source>
</evidence>
<dbReference type="Pfam" id="PF04828">
    <property type="entry name" value="GFA"/>
    <property type="match status" value="1"/>
</dbReference>
<name>A0A8J8AWD7_9GAMM</name>
<evidence type="ECO:0000256" key="1">
    <source>
        <dbReference type="ARBA" id="ARBA00005495"/>
    </source>
</evidence>
<organism evidence="6">
    <name type="scientific">Coralloluteibacterium stylophorae</name>
    <dbReference type="NCBI Taxonomy" id="1776034"/>
    <lineage>
        <taxon>Bacteria</taxon>
        <taxon>Pseudomonadati</taxon>
        <taxon>Pseudomonadota</taxon>
        <taxon>Gammaproteobacteria</taxon>
        <taxon>Lysobacterales</taxon>
        <taxon>Lysobacteraceae</taxon>
        <taxon>Coralloluteibacterium</taxon>
    </lineage>
</organism>
<dbReference type="PANTHER" id="PTHR33337:SF40">
    <property type="entry name" value="CENP-V_GFA DOMAIN-CONTAINING PROTEIN-RELATED"/>
    <property type="match status" value="1"/>
</dbReference>
<proteinExistence type="inferred from homology"/>
<keyword evidence="2" id="KW-0479">Metal-binding</keyword>
<dbReference type="GO" id="GO:0046872">
    <property type="term" value="F:metal ion binding"/>
    <property type="evidence" value="ECO:0007669"/>
    <property type="project" value="UniProtKB-KW"/>
</dbReference>
<dbReference type="PANTHER" id="PTHR33337">
    <property type="entry name" value="GFA DOMAIN-CONTAINING PROTEIN"/>
    <property type="match status" value="1"/>
</dbReference>
<evidence type="ECO:0000313" key="7">
    <source>
        <dbReference type="EMBL" id="MBS7455558.1"/>
    </source>
</evidence>
<dbReference type="EMBL" id="JAGQFT020000001">
    <property type="protein sequence ID" value="MBS7455558.1"/>
    <property type="molecule type" value="Genomic_DNA"/>
</dbReference>
<sequence length="131" mass="14582">MLEGGCYCGAVRYATEDEPRNPTVCHCTDCRRVAGAASVAWFSVRRSALRWTAAEPASFRSSPAVERTFCGTCGTCLTWWGRDEAAWIDITIASLDDPDRVPPQDHTFVGERTDWDVIGDGLPRFERTRHG</sequence>
<comment type="caution">
    <text evidence="6">The sequence shown here is derived from an EMBL/GenBank/DDBJ whole genome shotgun (WGS) entry which is preliminary data.</text>
</comment>
<dbReference type="Proteomes" id="UP000675747">
    <property type="component" value="Unassembled WGS sequence"/>
</dbReference>
<dbReference type="EMBL" id="JAGQFT010000004">
    <property type="protein sequence ID" value="MBR0561187.1"/>
    <property type="molecule type" value="Genomic_DNA"/>
</dbReference>
<evidence type="ECO:0000313" key="8">
    <source>
        <dbReference type="Proteomes" id="UP000675747"/>
    </source>
</evidence>
<reference evidence="6" key="2">
    <citation type="submission" date="2021-04" db="EMBL/GenBank/DDBJ databases">
        <authorList>
            <person name="Karlyshev A.V."/>
        </authorList>
    </citation>
    <scope>NUCLEOTIDE SEQUENCE</scope>
    <source>
        <strain evidence="6">LMG 29479</strain>
    </source>
</reference>
<keyword evidence="4" id="KW-0456">Lyase</keyword>
<evidence type="ECO:0000256" key="4">
    <source>
        <dbReference type="ARBA" id="ARBA00023239"/>
    </source>
</evidence>
<dbReference type="PROSITE" id="PS51891">
    <property type="entry name" value="CENP_V_GFA"/>
    <property type="match status" value="1"/>
</dbReference>
<keyword evidence="8" id="KW-1185">Reference proteome</keyword>
<dbReference type="InterPro" id="IPR006913">
    <property type="entry name" value="CENP-V/GFA"/>
</dbReference>
<evidence type="ECO:0000259" key="5">
    <source>
        <dbReference type="PROSITE" id="PS51891"/>
    </source>
</evidence>
<gene>
    <name evidence="7" type="ORF">KB893_000210</name>
    <name evidence="6" type="ORF">KB893_01435</name>
</gene>
<dbReference type="RefSeq" id="WP_211925152.1">
    <property type="nucleotide sequence ID" value="NZ_JAGQFT020000001.1"/>
</dbReference>
<accession>A0A8J8AWD7</accession>
<protein>
    <submittedName>
        <fullName evidence="6">GFA family protein</fullName>
    </submittedName>
</protein>
<dbReference type="AlphaFoldDB" id="A0A8J8AWD7"/>
<reference evidence="7 8" key="1">
    <citation type="journal article" date="2021" name="Microbiol. Resour. Announc.">
        <title>Draft Genome Sequence of Coralloluteibacterium stylophorae LMG 29479T.</title>
        <authorList>
            <person name="Karlyshev A.V."/>
            <person name="Kudryashova E.B."/>
            <person name="Ariskina E.V."/>
            <person name="Conroy A.P."/>
            <person name="Abidueva E.Y."/>
        </authorList>
    </citation>
    <scope>NUCLEOTIDE SEQUENCE [LARGE SCALE GENOMIC DNA]</scope>
    <source>
        <strain evidence="7 8">LMG 29479</strain>
    </source>
</reference>
<evidence type="ECO:0000256" key="3">
    <source>
        <dbReference type="ARBA" id="ARBA00022833"/>
    </source>
</evidence>
<evidence type="ECO:0000256" key="2">
    <source>
        <dbReference type="ARBA" id="ARBA00022723"/>
    </source>
</evidence>